<feature type="domain" description="NTR" evidence="5">
    <location>
        <begin position="1554"/>
        <end position="1709"/>
    </location>
</feature>
<dbReference type="SMART" id="SM01360">
    <property type="entry name" value="A2M"/>
    <property type="match status" value="1"/>
</dbReference>
<reference evidence="6" key="2">
    <citation type="submission" date="2025-08" db="UniProtKB">
        <authorList>
            <consortium name="Ensembl"/>
        </authorList>
    </citation>
    <scope>IDENTIFICATION</scope>
</reference>
<dbReference type="InterPro" id="IPR036595">
    <property type="entry name" value="A-macroglobulin_rcpt-bd_sf"/>
</dbReference>
<comment type="subcellular location">
    <subcellularLocation>
        <location evidence="1">Secreted</location>
    </subcellularLocation>
</comment>
<evidence type="ECO:0000313" key="6">
    <source>
        <dbReference type="Ensembl" id="ENSCSAVP00000007011.1"/>
    </source>
</evidence>
<protein>
    <recommendedName>
        <fullName evidence="5">NTR domain-containing protein</fullName>
    </recommendedName>
</protein>
<dbReference type="PANTHER" id="PTHR11412:SF166">
    <property type="entry name" value="NTR DOMAIN-CONTAINING PROTEIN"/>
    <property type="match status" value="1"/>
</dbReference>
<dbReference type="Gene3D" id="2.60.40.10">
    <property type="entry name" value="Immunoglobulins"/>
    <property type="match status" value="2"/>
</dbReference>
<dbReference type="InterPro" id="IPR019742">
    <property type="entry name" value="MacrogloblnA2_CS"/>
</dbReference>
<dbReference type="SUPFAM" id="SSF50242">
    <property type="entry name" value="TIMP-like"/>
    <property type="match status" value="1"/>
</dbReference>
<dbReference type="PROSITE" id="PS00477">
    <property type="entry name" value="ALPHA_2_MACROGLOBULIN"/>
    <property type="match status" value="1"/>
</dbReference>
<dbReference type="Gene3D" id="2.60.40.690">
    <property type="entry name" value="Alpha-macroglobulin, receptor-binding domain"/>
    <property type="match status" value="1"/>
</dbReference>
<dbReference type="HOGENOM" id="CLU_001634_4_0_1"/>
<dbReference type="GO" id="GO:0004866">
    <property type="term" value="F:endopeptidase inhibitor activity"/>
    <property type="evidence" value="ECO:0007669"/>
    <property type="project" value="InterPro"/>
</dbReference>
<reference evidence="7" key="1">
    <citation type="submission" date="2003-08" db="EMBL/GenBank/DDBJ databases">
        <authorList>
            <person name="Birren B."/>
            <person name="Nusbaum C."/>
            <person name="Abebe A."/>
            <person name="Abouelleil A."/>
            <person name="Adekoya E."/>
            <person name="Ait-zahra M."/>
            <person name="Allen N."/>
            <person name="Allen T."/>
            <person name="An P."/>
            <person name="Anderson M."/>
            <person name="Anderson S."/>
            <person name="Arachchi H."/>
            <person name="Armbruster J."/>
            <person name="Bachantsang P."/>
            <person name="Baldwin J."/>
            <person name="Barry A."/>
            <person name="Bayul T."/>
            <person name="Blitshsteyn B."/>
            <person name="Bloom T."/>
            <person name="Blye J."/>
            <person name="Boguslavskiy L."/>
            <person name="Borowsky M."/>
            <person name="Boukhgalter B."/>
            <person name="Brunache A."/>
            <person name="Butler J."/>
            <person name="Calixte N."/>
            <person name="Calvo S."/>
            <person name="Camarata J."/>
            <person name="Campo K."/>
            <person name="Chang J."/>
            <person name="Cheshatsang Y."/>
            <person name="Citroen M."/>
            <person name="Collymore A."/>
            <person name="Considine T."/>
            <person name="Cook A."/>
            <person name="Cooke P."/>
            <person name="Corum B."/>
            <person name="Cuomo C."/>
            <person name="David R."/>
            <person name="Dawoe T."/>
            <person name="Degray S."/>
            <person name="Dodge S."/>
            <person name="Dooley K."/>
            <person name="Dorje P."/>
            <person name="Dorjee K."/>
            <person name="Dorris L."/>
            <person name="Duffey N."/>
            <person name="Dupes A."/>
            <person name="Elkins T."/>
            <person name="Engels R."/>
            <person name="Erickson J."/>
            <person name="Farina A."/>
            <person name="Faro S."/>
            <person name="Ferreira P."/>
            <person name="Fischer H."/>
            <person name="Fitzgerald M."/>
            <person name="Foley K."/>
            <person name="Gage D."/>
            <person name="Galagan J."/>
            <person name="Gearin G."/>
            <person name="Gnerre S."/>
            <person name="Gnirke A."/>
            <person name="Goyette A."/>
            <person name="Graham J."/>
            <person name="Grandbois E."/>
            <person name="Gyaltsen K."/>
            <person name="Hafez N."/>
            <person name="Hagopian D."/>
            <person name="Hagos B."/>
            <person name="Hall J."/>
            <person name="Hatcher B."/>
            <person name="Heller A."/>
            <person name="Higgins H."/>
            <person name="Honan T."/>
            <person name="Horn A."/>
            <person name="Houde N."/>
            <person name="Hughes L."/>
            <person name="Hulme W."/>
            <person name="Husby E."/>
            <person name="Iliev I."/>
            <person name="Jaffe D."/>
            <person name="Jones C."/>
            <person name="Kamal M."/>
            <person name="Kamat A."/>
            <person name="Kamvysselis M."/>
            <person name="Karlsson E."/>
            <person name="Kells C."/>
            <person name="Kieu A."/>
            <person name="Kisner P."/>
            <person name="Kodira C."/>
            <person name="Kulbokas E."/>
            <person name="Labutti K."/>
            <person name="Lama D."/>
            <person name="Landers T."/>
            <person name="Leger J."/>
            <person name="Levine S."/>
            <person name="Lewis D."/>
            <person name="Lewis T."/>
            <person name="Lindblad-toh K."/>
            <person name="Liu X."/>
            <person name="Lokyitsang T."/>
            <person name="Lokyitsang Y."/>
            <person name="Lucien O."/>
            <person name="Lui A."/>
            <person name="Ma L.J."/>
            <person name="Mabbitt R."/>
            <person name="Macdonald J."/>
            <person name="Maclean C."/>
            <person name="Major J."/>
            <person name="Manning J."/>
            <person name="Marabella R."/>
            <person name="Maru K."/>
            <person name="Matthews C."/>
            <person name="Mauceli E."/>
            <person name="Mccarthy M."/>
            <person name="Mcdonough S."/>
            <person name="Mcghee T."/>
            <person name="Meldrim J."/>
            <person name="Meneus L."/>
            <person name="Mesirov J."/>
            <person name="Mihalev A."/>
            <person name="Mihova T."/>
            <person name="Mikkelsen T."/>
            <person name="Mlenga V."/>
            <person name="Moru K."/>
            <person name="Mozes J."/>
            <person name="Mulrain L."/>
            <person name="Munson G."/>
            <person name="Naylor J."/>
            <person name="Newes C."/>
            <person name="Nguyen C."/>
            <person name="Nguyen N."/>
            <person name="Nguyen T."/>
            <person name="Nicol R."/>
            <person name="Nielsen C."/>
            <person name="Nizzari M."/>
            <person name="Norbu C."/>
            <person name="Norbu N."/>
            <person name="O'donnell P."/>
            <person name="Okoawo O."/>
            <person name="O'leary S."/>
            <person name="Omotosho B."/>
            <person name="O'neill K."/>
            <person name="Osman S."/>
            <person name="Parker S."/>
            <person name="Perrin D."/>
            <person name="Phunkhang P."/>
            <person name="Piqani B."/>
            <person name="Purcell S."/>
            <person name="Rachupka T."/>
            <person name="Ramasamy U."/>
            <person name="Rameau R."/>
            <person name="Ray V."/>
            <person name="Raymond C."/>
            <person name="Retta R."/>
            <person name="Richardson S."/>
            <person name="Rise C."/>
            <person name="Rodriguez J."/>
            <person name="Rogers J."/>
            <person name="Rogov P."/>
            <person name="Rutman M."/>
            <person name="Schupbach R."/>
            <person name="Seaman C."/>
            <person name="Settipalli S."/>
            <person name="Sharpe T."/>
            <person name="Sheridan J."/>
            <person name="Sherpa N."/>
            <person name="Shi J."/>
            <person name="Smirnov S."/>
            <person name="Smith C."/>
            <person name="Sougnez C."/>
            <person name="Spencer B."/>
            <person name="Stalker J."/>
            <person name="Stange-thomann N."/>
            <person name="Stavropoulos S."/>
            <person name="Stetson K."/>
            <person name="Stone C."/>
            <person name="Stone S."/>
            <person name="Stubbs M."/>
            <person name="Talamas J."/>
            <person name="Tchuinga P."/>
            <person name="Tenzing P."/>
            <person name="Tesfaye S."/>
            <person name="Theodore J."/>
            <person name="Thoulutsang Y."/>
            <person name="Topham K."/>
            <person name="Towey S."/>
            <person name="Tsamla T."/>
            <person name="Tsomo N."/>
            <person name="Vallee D."/>
            <person name="Vassiliev H."/>
            <person name="Venkataraman V."/>
            <person name="Vinson J."/>
            <person name="Vo A."/>
            <person name="Wade C."/>
            <person name="Wang S."/>
            <person name="Wangchuk T."/>
            <person name="Wangdi T."/>
            <person name="Whittaker C."/>
            <person name="Wilkinson J."/>
            <person name="Wu Y."/>
            <person name="Wyman D."/>
            <person name="Yadav S."/>
            <person name="Yang S."/>
            <person name="Yang X."/>
            <person name="Yeager S."/>
            <person name="Yee E."/>
            <person name="Young G."/>
            <person name="Zainoun J."/>
            <person name="Zembeck L."/>
            <person name="Zimmer A."/>
            <person name="Zody M."/>
            <person name="Lander E."/>
        </authorList>
    </citation>
    <scope>NUCLEOTIDE SEQUENCE [LARGE SCALE GENOMIC DNA]</scope>
</reference>
<dbReference type="InterPro" id="IPR013783">
    <property type="entry name" value="Ig-like_fold"/>
</dbReference>
<dbReference type="InterPro" id="IPR047565">
    <property type="entry name" value="Alpha-macroglob_thiol-ester_cl"/>
</dbReference>
<keyword evidence="4" id="KW-1015">Disulfide bond</keyword>
<dbReference type="GO" id="GO:0005615">
    <property type="term" value="C:extracellular space"/>
    <property type="evidence" value="ECO:0007669"/>
    <property type="project" value="InterPro"/>
</dbReference>
<dbReference type="PANTHER" id="PTHR11412">
    <property type="entry name" value="MACROGLOBULIN / COMPLEMENT"/>
    <property type="match status" value="1"/>
</dbReference>
<dbReference type="InterPro" id="IPR009048">
    <property type="entry name" value="A-macroglobulin_rcpt-bd"/>
</dbReference>
<sequence length="1749" mass="196335">HTVIAPKAFKVGISSTVVLNLYGYNSATVAAYMLCLQDFPQPRSIFGRVPRRALSQSQLRRPIQLRFTVTSPITEQDIVQKNLRRKVQVVIAVSRSRFTFTKRIPVLIDRNSGYLFVQTDRPIYRPGERVEIRTYPLQQDMSPERDTLVQVIIKTPDGIGVNKVERQLPNRGFIDSSFRVAEHPMFGTWSVQAKYVSKAYTTTAQATFAVRKYVVPTFNVQLEMKRNYILISDNEISGKITASYSYGLPVEGNYFLSMKLKRSQNSRPEEFYKMPSAGVLTANFSEGIQRFNVSIASLLSILQPNETILDLADMQASFYVEATVNSRADSIMESDVTSDLPFLKSPYAIDTSITNMYYIPNLSYHLEAIVSDVTTGSPQPGTTVRISVGTSTYTSVTDNRGKFVSAFNFVGNTVQIVRIETVDPAITDAQQTRATLNIQPYTSESSSYLQISSSSQTSEVGSSLLMTFSYGQTTPTDIRYYVVARGGIVHSAAVEPSPQSSQTTVTLRTTHSMVSSARVVAYYLNGAEVVSGSFWFDVVDRCKRELSVEIPQEVTPGARVPFRVSGAPDALVSVSGVDKAAYYLYNASRLTRDVMFRKMDGHDLGCSRIGGEDWKTVFMASLSLYTSEQNPTTVDNLGCERRARKKRNIEEITLTALDLKLQQCERDGKRGAIANETCETRTERCRVNYADQYPGCCESFQASCIATTTTTTTTTTMSTTTATLPPFISNPGRQRSNFQERLSWPTITIRPNGHNLFYKTARDSITTFVVGAVGMHNSPDGFCIAPSKEMKVFKDVFVQINLPYSLRKLEQADLRITVFNYNKQRDYRLSLYVKTDNTFCTRFKAGTWTQMANFTVSAGGFGSTSLTVLPLRIPFSSRSPIQLKVLDENEHILDSIRREVLIEPSGEVQDTYRSYPIDLSSGGNHTIQIGLSFPEQINIETRKCWIYAYANYMGPSVEVNQITQEPRDIASIFRQPYGCGEQNMLVTGPNCYALMYLVTSGKISTGSMRYEQAIRRLEAGFNQQMRYRSDLVGKRAWSVFAHYRPSTWLNAYVDRVFIQSQVYYGEMDLIPVCRSLEWLVGEQDDEGFFVERSPPIHREMHGAVGGKYSLTAYVLITLIDAARINCSEINQQIHDAKIRAVNYLRANGNHAAFQRPYGLALLTYAMANYDPESQFALALYERLQRLRQVDGNSYVHWKGRGAGEIEGTDTHDYWYVRRPQAIDVETTSYALLAHVQLAKSRNNVRQLDLDTAKSIALWLISQRNEAGAFISTQDTVVGLQALATYMGWTNQVQPQSVPTNIRIRLSGPAGAAWGPSGEHVMELNDQHIEFRNEVEVPANIIGRGNITARISGVGEGVISNRCIYRTSSDERACHFNVTYTIAFVPSTRGRDGDDLLTLSKLIGRPAEASIVEVNLMSGFTAIEQDLQRMAVSEAVDGLVDRYEITSHKVVLYLRRLGAQPTTLSFRMRQTVIVAKPQAAKINVYDYYEPSIKCGIFYSMPGEISQLRFSQGCTAGNSGELCKCAEGSCPKCRTREEQLHNTTCLGRQGADCAICAGQCENMFRKACQSNYVYVATVTSVPSDSSTPGYTSFTVEIDEIIKEGNDETVDRRSLRHFRTRKDCYEKCQDPALAGPDPTQTFYLNNLPCDTRPYNQCGVRSLKNSKLNAFNLYFYMCRYDYELGQDGLVERVIPAAKCTQVRQRIDLPKLQCDNPHHPRDPTKQAKCDRMLKLRAACTNMDRLRDRMRTGCD</sequence>
<organism evidence="6 7">
    <name type="scientific">Ciona savignyi</name>
    <name type="common">Pacific transparent sea squirt</name>
    <dbReference type="NCBI Taxonomy" id="51511"/>
    <lineage>
        <taxon>Eukaryota</taxon>
        <taxon>Metazoa</taxon>
        <taxon>Chordata</taxon>
        <taxon>Tunicata</taxon>
        <taxon>Ascidiacea</taxon>
        <taxon>Phlebobranchia</taxon>
        <taxon>Cionidae</taxon>
        <taxon>Ciona</taxon>
    </lineage>
</organism>
<dbReference type="InterPro" id="IPR008930">
    <property type="entry name" value="Terpenoid_cyclase/PrenylTrfase"/>
</dbReference>
<dbReference type="Gene3D" id="6.20.50.160">
    <property type="match status" value="1"/>
</dbReference>
<dbReference type="Pfam" id="PF07677">
    <property type="entry name" value="A2M_recep"/>
    <property type="match status" value="1"/>
</dbReference>
<dbReference type="InterPro" id="IPR011625">
    <property type="entry name" value="A2M_N_BRD"/>
</dbReference>
<evidence type="ECO:0000256" key="3">
    <source>
        <dbReference type="ARBA" id="ARBA00022966"/>
    </source>
</evidence>
<dbReference type="InterPro" id="IPR050473">
    <property type="entry name" value="A2M/Complement_sys"/>
</dbReference>
<dbReference type="SMART" id="SM01359">
    <property type="entry name" value="A2M_N_2"/>
    <property type="match status" value="1"/>
</dbReference>
<dbReference type="Proteomes" id="UP000007875">
    <property type="component" value="Unassembled WGS sequence"/>
</dbReference>
<dbReference type="InterPro" id="IPR041555">
    <property type="entry name" value="MG3"/>
</dbReference>
<dbReference type="Pfam" id="PF00207">
    <property type="entry name" value="A2M"/>
    <property type="match status" value="1"/>
</dbReference>
<dbReference type="SMART" id="SM00643">
    <property type="entry name" value="C345C"/>
    <property type="match status" value="1"/>
</dbReference>
<keyword evidence="2" id="KW-0964">Secreted</keyword>
<keyword evidence="7" id="KW-1185">Reference proteome</keyword>
<evidence type="ECO:0000256" key="4">
    <source>
        <dbReference type="ARBA" id="ARBA00023157"/>
    </source>
</evidence>
<proteinExistence type="predicted"/>
<dbReference type="SUPFAM" id="SSF49410">
    <property type="entry name" value="Alpha-macroglobulin receptor domain"/>
    <property type="match status" value="1"/>
</dbReference>
<dbReference type="InterPro" id="IPR018933">
    <property type="entry name" value="Netrin_module_non-TIMP"/>
</dbReference>
<dbReference type="PROSITE" id="PS50189">
    <property type="entry name" value="NTR"/>
    <property type="match status" value="1"/>
</dbReference>
<dbReference type="Pfam" id="PF07703">
    <property type="entry name" value="A2M_BRD"/>
    <property type="match status" value="1"/>
</dbReference>
<dbReference type="Pfam" id="PF07678">
    <property type="entry name" value="TED_complement"/>
    <property type="match status" value="1"/>
</dbReference>
<dbReference type="InterPro" id="IPR011626">
    <property type="entry name" value="Alpha-macroglobulin_TED"/>
</dbReference>
<dbReference type="SMART" id="SM01361">
    <property type="entry name" value="A2M_recep"/>
    <property type="match status" value="1"/>
</dbReference>
<dbReference type="GeneTree" id="ENSGT00940000165966"/>
<dbReference type="InterPro" id="IPR002890">
    <property type="entry name" value="MG2"/>
</dbReference>
<keyword evidence="3" id="KW-0882">Thioester bond</keyword>
<dbReference type="Gene3D" id="2.20.130.20">
    <property type="match status" value="1"/>
</dbReference>
<dbReference type="Pfam" id="PF01835">
    <property type="entry name" value="MG2"/>
    <property type="match status" value="1"/>
</dbReference>
<reference evidence="6" key="3">
    <citation type="submission" date="2025-09" db="UniProtKB">
        <authorList>
            <consortium name="Ensembl"/>
        </authorList>
    </citation>
    <scope>IDENTIFICATION</scope>
</reference>
<dbReference type="InterPro" id="IPR008993">
    <property type="entry name" value="TIMP-like_OB-fold"/>
</dbReference>
<evidence type="ECO:0000313" key="7">
    <source>
        <dbReference type="Proteomes" id="UP000007875"/>
    </source>
</evidence>
<dbReference type="SUPFAM" id="SSF48239">
    <property type="entry name" value="Terpenoid cyclases/Protein prenyltransferases"/>
    <property type="match status" value="1"/>
</dbReference>
<accession>H2YNV3</accession>
<dbReference type="Pfam" id="PF01759">
    <property type="entry name" value="NTR"/>
    <property type="match status" value="1"/>
</dbReference>
<dbReference type="Gene3D" id="2.60.40.1930">
    <property type="match status" value="3"/>
</dbReference>
<name>H2YNV3_CIOSA</name>
<evidence type="ECO:0000256" key="1">
    <source>
        <dbReference type="ARBA" id="ARBA00004613"/>
    </source>
</evidence>
<dbReference type="Gene3D" id="2.40.50.120">
    <property type="match status" value="1"/>
</dbReference>
<dbReference type="Ensembl" id="ENSCSAVT00000007101.1">
    <property type="protein sequence ID" value="ENSCSAVP00000007011.1"/>
    <property type="gene ID" value="ENSCSAVG00000004189.1"/>
</dbReference>
<dbReference type="InterPro" id="IPR001134">
    <property type="entry name" value="Netrin_domain"/>
</dbReference>
<dbReference type="Gene3D" id="2.60.40.1940">
    <property type="match status" value="1"/>
</dbReference>
<evidence type="ECO:0000256" key="2">
    <source>
        <dbReference type="ARBA" id="ARBA00022525"/>
    </source>
</evidence>
<dbReference type="InterPro" id="IPR001599">
    <property type="entry name" value="Macroglobln_a2"/>
</dbReference>
<dbReference type="Pfam" id="PF17791">
    <property type="entry name" value="MG3"/>
    <property type="match status" value="1"/>
</dbReference>
<dbReference type="Gene3D" id="1.50.10.20">
    <property type="match status" value="1"/>
</dbReference>
<dbReference type="CDD" id="cd02896">
    <property type="entry name" value="complement_C3_C4_C5"/>
    <property type="match status" value="1"/>
</dbReference>
<dbReference type="SMART" id="SM01419">
    <property type="entry name" value="Thiol-ester_cl"/>
    <property type="match status" value="1"/>
</dbReference>
<dbReference type="Gene3D" id="2.60.120.1540">
    <property type="match status" value="1"/>
</dbReference>
<evidence type="ECO:0000259" key="5">
    <source>
        <dbReference type="PROSITE" id="PS50189"/>
    </source>
</evidence>